<keyword evidence="2" id="KW-1185">Reference proteome</keyword>
<proteinExistence type="predicted"/>
<accession>A0ACC5RD23</accession>
<dbReference type="Proteomes" id="UP000616151">
    <property type="component" value="Unassembled WGS sequence"/>
</dbReference>
<reference evidence="1" key="1">
    <citation type="submission" date="2021-01" db="EMBL/GenBank/DDBJ databases">
        <authorList>
            <person name="Sun Q."/>
        </authorList>
    </citation>
    <scope>NUCLEOTIDE SEQUENCE</scope>
    <source>
        <strain evidence="1">YIM B02566</strain>
    </source>
</reference>
<dbReference type="EMBL" id="JAENHL010000008">
    <property type="protein sequence ID" value="MBK1870293.1"/>
    <property type="molecule type" value="Genomic_DNA"/>
</dbReference>
<evidence type="ECO:0000313" key="1">
    <source>
        <dbReference type="EMBL" id="MBK1870293.1"/>
    </source>
</evidence>
<gene>
    <name evidence="1" type="ORF">JHL16_28275</name>
</gene>
<name>A0ACC5RD23_9HYPH</name>
<evidence type="ECO:0000313" key="2">
    <source>
        <dbReference type="Proteomes" id="UP000616151"/>
    </source>
</evidence>
<organism evidence="1 2">
    <name type="scientific">Taklimakanibacter albus</name>
    <dbReference type="NCBI Taxonomy" id="2800327"/>
    <lineage>
        <taxon>Bacteria</taxon>
        <taxon>Pseudomonadati</taxon>
        <taxon>Pseudomonadota</taxon>
        <taxon>Alphaproteobacteria</taxon>
        <taxon>Hyphomicrobiales</taxon>
        <taxon>Aestuariivirgaceae</taxon>
        <taxon>Taklimakanibacter</taxon>
    </lineage>
</organism>
<sequence length="389" mass="41800">MRSDMSADQLSAAIGKIYDSAVEPALWPEALEACCGLIGATFGGIDLYDLENQKKSYTARWGGDPYWMDLLHSKYARLDPFWEIYPTFEVGDVANTAILLERLGADEDEIRQLPFFTEWAEPAGYRDVAAGILLRSPTRSGTFELYTPPSRAPVGPDDLAVVSLLTPHMRRAVSIGDLLGMRSLATSTFETILETLLVGVVLVDASGRILYSNHSARTMFSAGKPVLSQRGVLAAQDINASTAIREAINRAALDESELGYGGIGVPIRSLEPHDPLHAVAHVLPLKSGMLRPGLSLGAATAIFITPLAEHVSPPFDALVALYDLTPMEARVMIEIASGKNRAASATALGIADSTVKTHLTRVFAKTRTAEQSELAKLVASLTSPAVIRS</sequence>
<protein>
    <submittedName>
        <fullName evidence="1">PAS domain-containing protein</fullName>
    </submittedName>
</protein>
<comment type="caution">
    <text evidence="1">The sequence shown here is derived from an EMBL/GenBank/DDBJ whole genome shotgun (WGS) entry which is preliminary data.</text>
</comment>